<dbReference type="SMART" id="SM01381">
    <property type="entry name" value="7TM_GPCR_Srsx"/>
    <property type="match status" value="1"/>
</dbReference>
<dbReference type="PANTHER" id="PTHR24249:SF372">
    <property type="entry name" value="G-PROTEIN COUPLED RECEPTORS FAMILY 1 PROFILE DOMAIN-CONTAINING PROTEIN"/>
    <property type="match status" value="1"/>
</dbReference>
<dbReference type="InterPro" id="IPR050569">
    <property type="entry name" value="TAAR"/>
</dbReference>
<dbReference type="AlphaFoldDB" id="A0A8B7ZCM3"/>
<dbReference type="InterPro" id="IPR000276">
    <property type="entry name" value="GPCR_Rhodpsn"/>
</dbReference>
<proteinExistence type="inferred from homology"/>
<feature type="transmembrane region" description="Helical" evidence="10">
    <location>
        <begin position="269"/>
        <end position="288"/>
    </location>
</feature>
<dbReference type="GeneID" id="110985758"/>
<evidence type="ECO:0000313" key="12">
    <source>
        <dbReference type="Proteomes" id="UP000694845"/>
    </source>
</evidence>
<feature type="transmembrane region" description="Helical" evidence="10">
    <location>
        <begin position="232"/>
        <end position="257"/>
    </location>
</feature>
<keyword evidence="6 10" id="KW-0472">Membrane</keyword>
<feature type="transmembrane region" description="Helical" evidence="10">
    <location>
        <begin position="125"/>
        <end position="145"/>
    </location>
</feature>
<feature type="transmembrane region" description="Helical" evidence="10">
    <location>
        <begin position="46"/>
        <end position="65"/>
    </location>
</feature>
<dbReference type="KEGG" id="aplc:110985758"/>
<keyword evidence="8 9" id="KW-0807">Transducer</keyword>
<keyword evidence="2" id="KW-1003">Cell membrane</keyword>
<dbReference type="RefSeq" id="XP_022102732.1">
    <property type="nucleotide sequence ID" value="XM_022247040.1"/>
</dbReference>
<dbReference type="Pfam" id="PF00001">
    <property type="entry name" value="7tm_1"/>
    <property type="match status" value="1"/>
</dbReference>
<feature type="transmembrane region" description="Helical" evidence="10">
    <location>
        <begin position="176"/>
        <end position="198"/>
    </location>
</feature>
<dbReference type="SUPFAM" id="SSF81321">
    <property type="entry name" value="Family A G protein-coupled receptor-like"/>
    <property type="match status" value="1"/>
</dbReference>
<comment type="subcellular location">
    <subcellularLocation>
        <location evidence="1">Cell membrane</location>
        <topology evidence="1">Multi-pass membrane protein</topology>
    </subcellularLocation>
</comment>
<dbReference type="Gene3D" id="1.20.1070.10">
    <property type="entry name" value="Rhodopsin 7-helix transmembrane proteins"/>
    <property type="match status" value="1"/>
</dbReference>
<keyword evidence="12" id="KW-1185">Reference proteome</keyword>
<evidence type="ECO:0000256" key="1">
    <source>
        <dbReference type="ARBA" id="ARBA00004651"/>
    </source>
</evidence>
<dbReference type="PROSITE" id="PS00237">
    <property type="entry name" value="G_PROTEIN_RECEP_F1_1"/>
    <property type="match status" value="1"/>
</dbReference>
<dbReference type="GO" id="GO:0005886">
    <property type="term" value="C:plasma membrane"/>
    <property type="evidence" value="ECO:0007669"/>
    <property type="project" value="UniProtKB-SubCell"/>
</dbReference>
<evidence type="ECO:0000256" key="3">
    <source>
        <dbReference type="ARBA" id="ARBA00022692"/>
    </source>
</evidence>
<feature type="transmembrane region" description="Helical" evidence="10">
    <location>
        <begin position="12"/>
        <end position="34"/>
    </location>
</feature>
<dbReference type="PRINTS" id="PR00237">
    <property type="entry name" value="GPCRRHODOPSN"/>
</dbReference>
<dbReference type="OrthoDB" id="10042731at2759"/>
<evidence type="ECO:0000256" key="9">
    <source>
        <dbReference type="RuleBase" id="RU000688"/>
    </source>
</evidence>
<keyword evidence="5 9" id="KW-0297">G-protein coupled receptor</keyword>
<keyword evidence="7 9" id="KW-0675">Receptor</keyword>
<dbReference type="Proteomes" id="UP000694845">
    <property type="component" value="Unplaced"/>
</dbReference>
<dbReference type="InterPro" id="IPR017452">
    <property type="entry name" value="GPCR_Rhodpsn_7TM"/>
</dbReference>
<protein>
    <submittedName>
        <fullName evidence="13">Adenosine receptor A2a-like</fullName>
    </submittedName>
</protein>
<evidence type="ECO:0000256" key="4">
    <source>
        <dbReference type="ARBA" id="ARBA00022989"/>
    </source>
</evidence>
<comment type="similarity">
    <text evidence="9">Belongs to the G-protein coupled receptor 1 family.</text>
</comment>
<evidence type="ECO:0000256" key="10">
    <source>
        <dbReference type="SAM" id="Phobius"/>
    </source>
</evidence>
<gene>
    <name evidence="13" type="primary">LOC110985758</name>
</gene>
<evidence type="ECO:0000259" key="11">
    <source>
        <dbReference type="PROSITE" id="PS50262"/>
    </source>
</evidence>
<dbReference type="PANTHER" id="PTHR24249">
    <property type="entry name" value="HISTAMINE RECEPTOR-RELATED G-PROTEIN COUPLED RECEPTOR"/>
    <property type="match status" value="1"/>
</dbReference>
<evidence type="ECO:0000313" key="13">
    <source>
        <dbReference type="RefSeq" id="XP_022102732.1"/>
    </source>
</evidence>
<evidence type="ECO:0000256" key="7">
    <source>
        <dbReference type="ARBA" id="ARBA00023170"/>
    </source>
</evidence>
<feature type="domain" description="G-protein coupled receptors family 1 profile" evidence="11">
    <location>
        <begin position="26"/>
        <end position="286"/>
    </location>
</feature>
<sequence length="346" mass="38847">MDENVSAGGWIAVGLLVFIGMIAIFGNTLLIYLVIVKKELRESLNYFVLSLAAVDLLTALMIMPLQSYHSAVDLYTDGALCVCINILAVMAAMTSLLSLVCVTVDRYLAISRPLRYVTLVTSRRALCVLAFLWFYSVGLGLLILIPDEVNVEPPVGTSNSTSSCNIATLIGLPYGYFLMCNFFIPIPAMFIMYAHIFFIARRHVRAIHDVRRVSCVDPAVPQPSLVRQNVRIAAVLSIITIYFLVSWTSTIVILAVIRHLPAYEFELTIVYKIIFYTNAAINPFLYMFHHKTLRKYLVETVRRKLSRVPTAMVEPSPVVSTVSLEVPRPRVNSLFEPTCSRRPSFR</sequence>
<feature type="transmembrane region" description="Helical" evidence="10">
    <location>
        <begin position="77"/>
        <end position="104"/>
    </location>
</feature>
<organism evidence="12 13">
    <name type="scientific">Acanthaster planci</name>
    <name type="common">Crown-of-thorns starfish</name>
    <dbReference type="NCBI Taxonomy" id="133434"/>
    <lineage>
        <taxon>Eukaryota</taxon>
        <taxon>Metazoa</taxon>
        <taxon>Echinodermata</taxon>
        <taxon>Eleutherozoa</taxon>
        <taxon>Asterozoa</taxon>
        <taxon>Asteroidea</taxon>
        <taxon>Valvatacea</taxon>
        <taxon>Valvatida</taxon>
        <taxon>Acanthasteridae</taxon>
        <taxon>Acanthaster</taxon>
    </lineage>
</organism>
<evidence type="ECO:0000256" key="5">
    <source>
        <dbReference type="ARBA" id="ARBA00023040"/>
    </source>
</evidence>
<dbReference type="GO" id="GO:0004930">
    <property type="term" value="F:G protein-coupled receptor activity"/>
    <property type="evidence" value="ECO:0007669"/>
    <property type="project" value="UniProtKB-KW"/>
</dbReference>
<reference evidence="13" key="1">
    <citation type="submission" date="2025-08" db="UniProtKB">
        <authorList>
            <consortium name="RefSeq"/>
        </authorList>
    </citation>
    <scope>IDENTIFICATION</scope>
</reference>
<keyword evidence="3 9" id="KW-0812">Transmembrane</keyword>
<dbReference type="PROSITE" id="PS50262">
    <property type="entry name" value="G_PROTEIN_RECEP_F1_2"/>
    <property type="match status" value="1"/>
</dbReference>
<keyword evidence="4 10" id="KW-1133">Transmembrane helix</keyword>
<name>A0A8B7ZCM3_ACAPL</name>
<evidence type="ECO:0000256" key="2">
    <source>
        <dbReference type="ARBA" id="ARBA00022475"/>
    </source>
</evidence>
<accession>A0A8B7ZCM3</accession>
<evidence type="ECO:0000256" key="6">
    <source>
        <dbReference type="ARBA" id="ARBA00023136"/>
    </source>
</evidence>
<evidence type="ECO:0000256" key="8">
    <source>
        <dbReference type="ARBA" id="ARBA00023224"/>
    </source>
</evidence>
<dbReference type="OMA" id="IMPLQSY"/>